<evidence type="ECO:0000256" key="5">
    <source>
        <dbReference type="SAM" id="Phobius"/>
    </source>
</evidence>
<gene>
    <name evidence="7" type="ORF">C1I95_16735</name>
</gene>
<evidence type="ECO:0000259" key="6">
    <source>
        <dbReference type="PROSITE" id="PS51012"/>
    </source>
</evidence>
<dbReference type="Proteomes" id="UP000248924">
    <property type="component" value="Unassembled WGS sequence"/>
</dbReference>
<accession>A0A2W2DY22</accession>
<dbReference type="InterPro" id="IPR047817">
    <property type="entry name" value="ABC2_TM_bact-type"/>
</dbReference>
<dbReference type="GO" id="GO:0016020">
    <property type="term" value="C:membrane"/>
    <property type="evidence" value="ECO:0007669"/>
    <property type="project" value="UniProtKB-SubCell"/>
</dbReference>
<dbReference type="PROSITE" id="PS51012">
    <property type="entry name" value="ABC_TM2"/>
    <property type="match status" value="1"/>
</dbReference>
<dbReference type="PANTHER" id="PTHR43229:SF2">
    <property type="entry name" value="NODULATION PROTEIN J"/>
    <property type="match status" value="1"/>
</dbReference>
<comment type="caution">
    <text evidence="7">The sequence shown here is derived from an EMBL/GenBank/DDBJ whole genome shotgun (WGS) entry which is preliminary data.</text>
</comment>
<evidence type="ECO:0000256" key="4">
    <source>
        <dbReference type="ARBA" id="ARBA00023136"/>
    </source>
</evidence>
<keyword evidence="3 5" id="KW-1133">Transmembrane helix</keyword>
<evidence type="ECO:0000256" key="1">
    <source>
        <dbReference type="ARBA" id="ARBA00004141"/>
    </source>
</evidence>
<dbReference type="PANTHER" id="PTHR43229">
    <property type="entry name" value="NODULATION PROTEIN J"/>
    <property type="match status" value="1"/>
</dbReference>
<sequence>MTPTVNPLFVAARAGLSRGRIELRQGFTNAETLWGYFFPSVILLVVMFFLRDSRVPGTDFSLGAQTLPSTLGMTVAFGGLVSMASTLVIEREDGTLLRAKATPNGMLGYLISKITMISGMTLVSVALLLVPGLFLFDGLTLSPGAWVTLVWVLLIGMVATMPIGAVLGSLLSNPRNMALVMLPVMGLIATSGIFYPITALPGWLQGLAQVFPIYWLGLGMRSALLPGAMAAVEIGESWRHLETLLVLGGWAAAGLVLAPVVLRRMARRESGSSVAARREKALQRVT</sequence>
<dbReference type="InterPro" id="IPR013525">
    <property type="entry name" value="ABC2_TM"/>
</dbReference>
<dbReference type="OrthoDB" id="9786643at2"/>
<dbReference type="Pfam" id="PF12698">
    <property type="entry name" value="ABC2_membrane_3"/>
    <property type="match status" value="1"/>
</dbReference>
<reference evidence="7 8" key="1">
    <citation type="submission" date="2018-01" db="EMBL/GenBank/DDBJ databases">
        <title>Draft genome sequence of Jishengella sp. NA12.</title>
        <authorList>
            <person name="Sahin N."/>
            <person name="Ay H."/>
            <person name="Saygin H."/>
        </authorList>
    </citation>
    <scope>NUCLEOTIDE SEQUENCE [LARGE SCALE GENOMIC DNA]</scope>
    <source>
        <strain evidence="7 8">NA12</strain>
    </source>
</reference>
<comment type="subcellular location">
    <subcellularLocation>
        <location evidence="1">Membrane</location>
        <topology evidence="1">Multi-pass membrane protein</topology>
    </subcellularLocation>
</comment>
<feature type="transmembrane region" description="Helical" evidence="5">
    <location>
        <begin position="178"/>
        <end position="200"/>
    </location>
</feature>
<dbReference type="GO" id="GO:0140359">
    <property type="term" value="F:ABC-type transporter activity"/>
    <property type="evidence" value="ECO:0007669"/>
    <property type="project" value="InterPro"/>
</dbReference>
<feature type="transmembrane region" description="Helical" evidence="5">
    <location>
        <begin position="212"/>
        <end position="232"/>
    </location>
</feature>
<feature type="transmembrane region" description="Helical" evidence="5">
    <location>
        <begin position="110"/>
        <end position="136"/>
    </location>
</feature>
<feature type="transmembrane region" description="Helical" evidence="5">
    <location>
        <begin position="148"/>
        <end position="171"/>
    </location>
</feature>
<evidence type="ECO:0000256" key="2">
    <source>
        <dbReference type="ARBA" id="ARBA00022692"/>
    </source>
</evidence>
<keyword evidence="8" id="KW-1185">Reference proteome</keyword>
<dbReference type="InterPro" id="IPR051784">
    <property type="entry name" value="Nod_factor_ABC_transporter"/>
</dbReference>
<keyword evidence="2 5" id="KW-0812">Transmembrane</keyword>
<dbReference type="RefSeq" id="WP_111214774.1">
    <property type="nucleotide sequence ID" value="NZ_POTY01000098.1"/>
</dbReference>
<protein>
    <submittedName>
        <fullName evidence="7">ABC transporter</fullName>
    </submittedName>
</protein>
<organism evidence="7 8">
    <name type="scientific">Micromonospora craterilacus</name>
    <dbReference type="NCBI Taxonomy" id="1655439"/>
    <lineage>
        <taxon>Bacteria</taxon>
        <taxon>Bacillati</taxon>
        <taxon>Actinomycetota</taxon>
        <taxon>Actinomycetes</taxon>
        <taxon>Micromonosporales</taxon>
        <taxon>Micromonosporaceae</taxon>
        <taxon>Micromonospora</taxon>
    </lineage>
</organism>
<feature type="domain" description="ABC transmembrane type-2" evidence="6">
    <location>
        <begin position="30"/>
        <end position="265"/>
    </location>
</feature>
<feature type="transmembrane region" description="Helical" evidence="5">
    <location>
        <begin position="70"/>
        <end position="89"/>
    </location>
</feature>
<proteinExistence type="predicted"/>
<evidence type="ECO:0000313" key="7">
    <source>
        <dbReference type="EMBL" id="PZG16816.1"/>
    </source>
</evidence>
<evidence type="ECO:0000256" key="3">
    <source>
        <dbReference type="ARBA" id="ARBA00022989"/>
    </source>
</evidence>
<dbReference type="EMBL" id="POTY01000098">
    <property type="protein sequence ID" value="PZG16816.1"/>
    <property type="molecule type" value="Genomic_DNA"/>
</dbReference>
<keyword evidence="4 5" id="KW-0472">Membrane</keyword>
<feature type="transmembrane region" description="Helical" evidence="5">
    <location>
        <begin position="33"/>
        <end position="50"/>
    </location>
</feature>
<name>A0A2W2DY22_9ACTN</name>
<evidence type="ECO:0000313" key="8">
    <source>
        <dbReference type="Proteomes" id="UP000248924"/>
    </source>
</evidence>
<dbReference type="AlphaFoldDB" id="A0A2W2DY22"/>
<feature type="transmembrane region" description="Helical" evidence="5">
    <location>
        <begin position="244"/>
        <end position="262"/>
    </location>
</feature>